<dbReference type="Gene3D" id="2.120.10.10">
    <property type="match status" value="1"/>
</dbReference>
<evidence type="ECO:0000313" key="9">
    <source>
        <dbReference type="Proteomes" id="UP000315164"/>
    </source>
</evidence>
<comment type="similarity">
    <text evidence="2">Belongs to the glycosyl hydrolase 33 family.</text>
</comment>
<feature type="signal peptide" evidence="5">
    <location>
        <begin position="1"/>
        <end position="26"/>
    </location>
</feature>
<dbReference type="CDD" id="cd15482">
    <property type="entry name" value="Sialidase_non-viral"/>
    <property type="match status" value="1"/>
</dbReference>
<protein>
    <recommendedName>
        <fullName evidence="3">exo-alpha-sialidase</fullName>
        <ecNumber evidence="3">3.2.1.18</ecNumber>
    </recommendedName>
</protein>
<dbReference type="GO" id="GO:0006689">
    <property type="term" value="P:ganglioside catabolic process"/>
    <property type="evidence" value="ECO:0007669"/>
    <property type="project" value="TreeGrafter"/>
</dbReference>
<dbReference type="PANTHER" id="PTHR10628:SF30">
    <property type="entry name" value="EXO-ALPHA-SIALIDASE"/>
    <property type="match status" value="1"/>
</dbReference>
<dbReference type="InterPro" id="IPR036278">
    <property type="entry name" value="Sialidase_sf"/>
</dbReference>
<feature type="domain" description="Sialidase" evidence="6">
    <location>
        <begin position="88"/>
        <end position="403"/>
    </location>
</feature>
<dbReference type="InterPro" id="IPR026856">
    <property type="entry name" value="Sialidase_fam"/>
</dbReference>
<dbReference type="SUPFAM" id="SSF50939">
    <property type="entry name" value="Sialidases"/>
    <property type="match status" value="1"/>
</dbReference>
<keyword evidence="4" id="KW-0677">Repeat</keyword>
<evidence type="ECO:0000256" key="4">
    <source>
        <dbReference type="ARBA" id="ARBA00022737"/>
    </source>
</evidence>
<feature type="chain" id="PRO_5044617260" description="exo-alpha-sialidase" evidence="5">
    <location>
        <begin position="27"/>
        <end position="795"/>
    </location>
</feature>
<name>A0A547E9P8_MANHA</name>
<organism evidence="8 9">
    <name type="scientific">Mannheimia haemolytica</name>
    <name type="common">Pasteurella haemolytica</name>
    <dbReference type="NCBI Taxonomy" id="75985"/>
    <lineage>
        <taxon>Bacteria</taxon>
        <taxon>Pseudomonadati</taxon>
        <taxon>Pseudomonadota</taxon>
        <taxon>Gammaproteobacteria</taxon>
        <taxon>Pasteurellales</taxon>
        <taxon>Pasteurellaceae</taxon>
        <taxon>Mannheimia</taxon>
    </lineage>
</organism>
<evidence type="ECO:0000259" key="6">
    <source>
        <dbReference type="Pfam" id="PF13859"/>
    </source>
</evidence>
<dbReference type="GO" id="GO:0005737">
    <property type="term" value="C:cytoplasm"/>
    <property type="evidence" value="ECO:0007669"/>
    <property type="project" value="TreeGrafter"/>
</dbReference>
<dbReference type="KEGG" id="mhay:VK67_07555"/>
<dbReference type="Gene3D" id="2.40.128.130">
    <property type="entry name" value="Autotransporter beta-domain"/>
    <property type="match status" value="1"/>
</dbReference>
<reference evidence="9 10" key="1">
    <citation type="journal article" date="2019" name="Vet. Microbiol.">
        <title>Genetic characterization of susceptible and multi-drug resistant Mannheimia haemolytica isolated from high-risk stocker calves prior to and after antimicrobial metaphylaxis.</title>
        <authorList>
            <person name="Snyder E.R."/>
            <person name="Alvarez-Narvaez S."/>
            <person name="Credille B.C."/>
        </authorList>
    </citation>
    <scope>NUCLEOTIDE SEQUENCE [LARGE SCALE GENOMIC DNA]</scope>
    <source>
        <strain evidence="8 9">UGA-R5-128-1</strain>
        <strain evidence="7 10">UGA-R7-163-1</strain>
    </source>
</reference>
<dbReference type="EMBL" id="VAJI01000040">
    <property type="protein sequence ID" value="TRB34857.1"/>
    <property type="molecule type" value="Genomic_DNA"/>
</dbReference>
<dbReference type="GO" id="GO:0004308">
    <property type="term" value="F:exo-alpha-sialidase activity"/>
    <property type="evidence" value="ECO:0007669"/>
    <property type="project" value="UniProtKB-EC"/>
</dbReference>
<proteinExistence type="inferred from homology"/>
<dbReference type="KEGG" id="mhaq:WC39_07555"/>
<dbReference type="GeneID" id="67369216"/>
<evidence type="ECO:0000256" key="5">
    <source>
        <dbReference type="SAM" id="SignalP"/>
    </source>
</evidence>
<dbReference type="Pfam" id="PF13859">
    <property type="entry name" value="BNR_3"/>
    <property type="match status" value="1"/>
</dbReference>
<comment type="caution">
    <text evidence="8">The sequence shown here is derived from an EMBL/GenBank/DDBJ whole genome shotgun (WGS) entry which is preliminary data.</text>
</comment>
<dbReference type="GO" id="GO:0016020">
    <property type="term" value="C:membrane"/>
    <property type="evidence" value="ECO:0007669"/>
    <property type="project" value="TreeGrafter"/>
</dbReference>
<keyword evidence="10" id="KW-1185">Reference proteome</keyword>
<dbReference type="PANTHER" id="PTHR10628">
    <property type="entry name" value="SIALIDASE"/>
    <property type="match status" value="1"/>
</dbReference>
<dbReference type="RefSeq" id="WP_006250946.1">
    <property type="nucleotide sequence ID" value="NZ_CP011098.1"/>
</dbReference>
<accession>A0A547E9P8</accession>
<evidence type="ECO:0000256" key="3">
    <source>
        <dbReference type="ARBA" id="ARBA00012733"/>
    </source>
</evidence>
<dbReference type="InterPro" id="IPR036709">
    <property type="entry name" value="Autotransporte_beta_dom_sf"/>
</dbReference>
<sequence length="795" mass="89245">MEKMMRKINQLIISPYFFLSILSASANSDFWKSDLNFNLTNITKRVGVDNFTTPVAGEPWAGIGPNGEAAGTAPLYYSRIPAMQVTEDNKLVVMFDLRWNRAYDQDRIDPGIAISSDGGHTWTKKTAWSFDRTNHPARRSMDPTLLHNPIDNSLYVMHGTWSMSDQQWYGGRVPHFNSGSWAATIYKSTDGGLNWEKNTEFSKFSNLDVFSKVTKNGKPTLGFLGGVGSGIVMQDGTLVFPIQTAHQNGIATTIMYSKDNGKTWEMPEIDNPVAPNQSSLENMVFELEPGKLVMTGRGNSRWAYSSTDMGKTWELFTPTNGLLPTSSQPTQGSSIYVTLPNGRKVLLISKPDGKNDGWKRGDITLWMLDAKDPSHKHKVHIIRPGSGNAAGAGYSSLAYKEGNLFVAFENDGDISVKNLTEHIAEMEAKAIEWGLPDELTPALDKINALPYLNKAQKETLVEKMRRANDTAIAQSFVINKEMYNLKNNSDELDKLAKNITKALPSQQNIYQRALAYVNKVTNTADTTYLNYNGIMDTYANLYESYLALNTKLDFTRYIQKARKFNEYNTDILYRSFDNFFAHYDTGVKHNNLSLGLNTKLSENLRGGLFFEYSNKNRNSVQIGARAKYEMDNHQLSGFLRYRGVKHKDMLARNNSVDGYLNYAYRIQLDDKLSISPSVGAYVSRSSRSLIDEDLAINSRTVYASDVGLNIHYKLNDIDAYIRPSIGFVNGDITLSQSNDMTNTYKIKDKSNVYSVTTGLKKRFANGVALGADFKLHRYGSQTTESNFGLNVSYNW</sequence>
<dbReference type="EC" id="3.2.1.18" evidence="3"/>
<keyword evidence="5" id="KW-0732">Signal</keyword>
<dbReference type="OrthoDB" id="5664384at2"/>
<dbReference type="AlphaFoldDB" id="A0A547E9P8"/>
<evidence type="ECO:0000256" key="1">
    <source>
        <dbReference type="ARBA" id="ARBA00000427"/>
    </source>
</evidence>
<dbReference type="InterPro" id="IPR011040">
    <property type="entry name" value="Sialidase"/>
</dbReference>
<dbReference type="GO" id="GO:0009313">
    <property type="term" value="P:oligosaccharide catabolic process"/>
    <property type="evidence" value="ECO:0007669"/>
    <property type="project" value="TreeGrafter"/>
</dbReference>
<dbReference type="Proteomes" id="UP000318394">
    <property type="component" value="Unassembled WGS sequence"/>
</dbReference>
<evidence type="ECO:0000313" key="8">
    <source>
        <dbReference type="EMBL" id="TRB71918.1"/>
    </source>
</evidence>
<gene>
    <name evidence="8" type="ORF">FEA53_12850</name>
    <name evidence="7" type="ORF">FEB89_12320</name>
</gene>
<evidence type="ECO:0000313" key="7">
    <source>
        <dbReference type="EMBL" id="TRB34857.1"/>
    </source>
</evidence>
<evidence type="ECO:0000256" key="2">
    <source>
        <dbReference type="ARBA" id="ARBA00009348"/>
    </source>
</evidence>
<dbReference type="SUPFAM" id="SSF103515">
    <property type="entry name" value="Autotransporter"/>
    <property type="match status" value="1"/>
</dbReference>
<dbReference type="EMBL" id="VAJB01000045">
    <property type="protein sequence ID" value="TRB71918.1"/>
    <property type="molecule type" value="Genomic_DNA"/>
</dbReference>
<evidence type="ECO:0000313" key="10">
    <source>
        <dbReference type="Proteomes" id="UP000318394"/>
    </source>
</evidence>
<comment type="catalytic activity">
    <reaction evidence="1">
        <text>Hydrolysis of alpha-(2-&gt;3)-, alpha-(2-&gt;6)-, alpha-(2-&gt;8)- glycosidic linkages of terminal sialic acid residues in oligosaccharides, glycoproteins, glycolipids, colominic acid and synthetic substrates.</text>
        <dbReference type="EC" id="3.2.1.18"/>
    </reaction>
</comment>
<dbReference type="PRINTS" id="PR01803">
    <property type="entry name" value="TCSIALIDASE"/>
</dbReference>
<dbReference type="Proteomes" id="UP000315164">
    <property type="component" value="Unassembled WGS sequence"/>
</dbReference>
<dbReference type="InterPro" id="IPR008377">
    <property type="entry name" value="Sialidase_trypan"/>
</dbReference>